<dbReference type="AlphaFoldDB" id="A0A7G2CMJ9"/>
<keyword evidence="2" id="KW-1185">Reference proteome</keyword>
<dbReference type="EMBL" id="LR877159">
    <property type="protein sequence ID" value="CAD2219773.1"/>
    <property type="molecule type" value="Genomic_DNA"/>
</dbReference>
<reference evidence="1 2" key="1">
    <citation type="submission" date="2020-08" db="EMBL/GenBank/DDBJ databases">
        <authorList>
            <person name="Newling K."/>
            <person name="Davey J."/>
            <person name="Forrester S."/>
        </authorList>
    </citation>
    <scope>NUCLEOTIDE SEQUENCE [LARGE SCALE GENOMIC DNA]</scope>
    <source>
        <strain evidence="2">Crithidia deanei Carvalho (ATCC PRA-265)</strain>
    </source>
</reference>
<evidence type="ECO:0000313" key="2">
    <source>
        <dbReference type="Proteomes" id="UP000515908"/>
    </source>
</evidence>
<accession>A0A7G2CMJ9</accession>
<proteinExistence type="predicted"/>
<gene>
    <name evidence="1" type="ORF">ADEAN_000728200</name>
</gene>
<dbReference type="VEuPathDB" id="TriTrypDB:ADEAN_000728200"/>
<name>A0A7G2CMJ9_9TRYP</name>
<sequence length="112" mass="12487">MVRSAVASALCTLPPVVNRFARERIQSYYFVSENETDREGGYNELVEHCYDVLSHGDSIILFLPPSKEDNESKDVAIGGISEALHKLEGGSTEQQLKTIVRNVTEAARQLYN</sequence>
<protein>
    <submittedName>
        <fullName evidence="1">Uncharacterized protein</fullName>
    </submittedName>
</protein>
<organism evidence="1 2">
    <name type="scientific">Angomonas deanei</name>
    <dbReference type="NCBI Taxonomy" id="59799"/>
    <lineage>
        <taxon>Eukaryota</taxon>
        <taxon>Discoba</taxon>
        <taxon>Euglenozoa</taxon>
        <taxon>Kinetoplastea</taxon>
        <taxon>Metakinetoplastina</taxon>
        <taxon>Trypanosomatida</taxon>
        <taxon>Trypanosomatidae</taxon>
        <taxon>Strigomonadinae</taxon>
        <taxon>Angomonas</taxon>
    </lineage>
</organism>
<evidence type="ECO:0000313" key="1">
    <source>
        <dbReference type="EMBL" id="CAD2219773.1"/>
    </source>
</evidence>
<dbReference type="Proteomes" id="UP000515908">
    <property type="component" value="Chromosome 15"/>
</dbReference>